<evidence type="ECO:0000256" key="3">
    <source>
        <dbReference type="ARBA" id="ARBA00022692"/>
    </source>
</evidence>
<evidence type="ECO:0000256" key="2">
    <source>
        <dbReference type="ARBA" id="ARBA00022448"/>
    </source>
</evidence>
<feature type="transmembrane region" description="Helical" evidence="7">
    <location>
        <begin position="365"/>
        <end position="391"/>
    </location>
</feature>
<feature type="transmembrane region" description="Helical" evidence="7">
    <location>
        <begin position="163"/>
        <end position="185"/>
    </location>
</feature>
<evidence type="ECO:0008006" key="10">
    <source>
        <dbReference type="Google" id="ProtNLM"/>
    </source>
</evidence>
<dbReference type="InParanoid" id="A0A7M7KMY2"/>
<keyword evidence="9" id="KW-1185">Reference proteome</keyword>
<name>A0A7M7KMY2_VARDE</name>
<keyword evidence="2" id="KW-0813">Transport</keyword>
<feature type="transmembrane region" description="Helical" evidence="7">
    <location>
        <begin position="272"/>
        <end position="289"/>
    </location>
</feature>
<dbReference type="Gene3D" id="1.20.1250.20">
    <property type="entry name" value="MFS general substrate transporter like domains"/>
    <property type="match status" value="1"/>
</dbReference>
<dbReference type="KEGG" id="vde:111252448"/>
<feature type="transmembrane region" description="Helical" evidence="7">
    <location>
        <begin position="125"/>
        <end position="151"/>
    </location>
</feature>
<proteinExistence type="predicted"/>
<dbReference type="OrthoDB" id="6430902at2759"/>
<feature type="transmembrane region" description="Helical" evidence="7">
    <location>
        <begin position="191"/>
        <end position="213"/>
    </location>
</feature>
<keyword evidence="5 7" id="KW-0472">Membrane</keyword>
<feature type="transmembrane region" description="Helical" evidence="7">
    <location>
        <begin position="64"/>
        <end position="85"/>
    </location>
</feature>
<reference evidence="8" key="1">
    <citation type="submission" date="2021-01" db="UniProtKB">
        <authorList>
            <consortium name="EnsemblMetazoa"/>
        </authorList>
    </citation>
    <scope>IDENTIFICATION</scope>
</reference>
<accession>A0A7M7KMY2</accession>
<evidence type="ECO:0000256" key="6">
    <source>
        <dbReference type="SAM" id="MobiDB-lite"/>
    </source>
</evidence>
<feature type="transmembrane region" description="Helical" evidence="7">
    <location>
        <begin position="397"/>
        <end position="421"/>
    </location>
</feature>
<dbReference type="PANTHER" id="PTHR23506">
    <property type="entry name" value="GH10249P"/>
    <property type="match status" value="1"/>
</dbReference>
<evidence type="ECO:0000256" key="5">
    <source>
        <dbReference type="ARBA" id="ARBA00023136"/>
    </source>
</evidence>
<feature type="transmembrane region" description="Helical" evidence="7">
    <location>
        <begin position="97"/>
        <end position="119"/>
    </location>
</feature>
<dbReference type="AlphaFoldDB" id="A0A7M7KMY2"/>
<keyword evidence="4 7" id="KW-1133">Transmembrane helix</keyword>
<evidence type="ECO:0000313" key="8">
    <source>
        <dbReference type="EnsemblMetazoa" id="XP_022666092"/>
    </source>
</evidence>
<dbReference type="RefSeq" id="XP_022666092.1">
    <property type="nucleotide sequence ID" value="XM_022810357.1"/>
</dbReference>
<feature type="region of interest" description="Disordered" evidence="6">
    <location>
        <begin position="436"/>
        <end position="458"/>
    </location>
</feature>
<dbReference type="InterPro" id="IPR050930">
    <property type="entry name" value="MFS_Vesicular_Transporter"/>
</dbReference>
<dbReference type="OMA" id="ITIENCA"/>
<evidence type="ECO:0000256" key="1">
    <source>
        <dbReference type="ARBA" id="ARBA00004141"/>
    </source>
</evidence>
<dbReference type="InterPro" id="IPR011701">
    <property type="entry name" value="MFS"/>
</dbReference>
<dbReference type="GO" id="GO:0016020">
    <property type="term" value="C:membrane"/>
    <property type="evidence" value="ECO:0007669"/>
    <property type="project" value="UniProtKB-SubCell"/>
</dbReference>
<protein>
    <recommendedName>
        <fullName evidence="10">Major facilitator superfamily (MFS) profile domain-containing protein</fullName>
    </recommendedName>
</protein>
<dbReference type="EnsemblMetazoa" id="XM_022810357">
    <property type="protein sequence ID" value="XP_022666092"/>
    <property type="gene ID" value="LOC111252448"/>
</dbReference>
<comment type="subcellular location">
    <subcellularLocation>
        <location evidence="1">Membrane</location>
        <topology evidence="1">Multi-pass membrane protein</topology>
    </subcellularLocation>
</comment>
<feature type="transmembrane region" description="Helical" evidence="7">
    <location>
        <begin position="234"/>
        <end position="252"/>
    </location>
</feature>
<sequence length="458" mass="48869">MKVVGQKSASESLEAGIGSERRYRLHSARVILIICASLLMFGATYSHLVSFFGEYNTEMGNSKLEYGIVLATYPLTQIFTGPLATKISTWNIMSDKSLLIVSLIVDAAFCTLPAFLNTLNLNPRVFLVSLIMVRAIQSVGGTTGSVLVYIINGVEIPHLTYAMIPILETVYGVAVVVGPAVGAVMCDFFNFNAPFLALGGAEIALALVTIVVLPPSSAATDDHGSAKFRKAFKPSVVLNILTTVNAFILIAYNEATLTLQLEPFGLSKSIRGLIFFFPAGVYAMSSLFFGFQIKRFSDPRIIIIGGSVLSIASMIGLGPVMTVWPSLPVLLLCQAGFGLGLGPAFVCSYLHSVHIIDKGRESKEALAIVTGLMEPSVAIGNLLGSIFAGWMLQVFNYTIGVSINVAQLGLIVGLQGSLITIENCAQKCRAKQEQTTLNKDASENGDAANAKSHYGALH</sequence>
<feature type="transmembrane region" description="Helical" evidence="7">
    <location>
        <begin position="327"/>
        <end position="353"/>
    </location>
</feature>
<dbReference type="PANTHER" id="PTHR23506:SF26">
    <property type="entry name" value="MFS-TYPE TRANSPORTER SLC18B1"/>
    <property type="match status" value="1"/>
</dbReference>
<dbReference type="GO" id="GO:0022857">
    <property type="term" value="F:transmembrane transporter activity"/>
    <property type="evidence" value="ECO:0007669"/>
    <property type="project" value="InterPro"/>
</dbReference>
<dbReference type="Pfam" id="PF07690">
    <property type="entry name" value="MFS_1"/>
    <property type="match status" value="2"/>
</dbReference>
<organism evidence="8 9">
    <name type="scientific">Varroa destructor</name>
    <name type="common">Honeybee mite</name>
    <dbReference type="NCBI Taxonomy" id="109461"/>
    <lineage>
        <taxon>Eukaryota</taxon>
        <taxon>Metazoa</taxon>
        <taxon>Ecdysozoa</taxon>
        <taxon>Arthropoda</taxon>
        <taxon>Chelicerata</taxon>
        <taxon>Arachnida</taxon>
        <taxon>Acari</taxon>
        <taxon>Parasitiformes</taxon>
        <taxon>Mesostigmata</taxon>
        <taxon>Gamasina</taxon>
        <taxon>Dermanyssoidea</taxon>
        <taxon>Varroidae</taxon>
        <taxon>Varroa</taxon>
    </lineage>
</organism>
<feature type="transmembrane region" description="Helical" evidence="7">
    <location>
        <begin position="30"/>
        <end position="52"/>
    </location>
</feature>
<evidence type="ECO:0000256" key="4">
    <source>
        <dbReference type="ARBA" id="ARBA00022989"/>
    </source>
</evidence>
<keyword evidence="3 7" id="KW-0812">Transmembrane</keyword>
<dbReference type="GeneID" id="111252448"/>
<evidence type="ECO:0000313" key="9">
    <source>
        <dbReference type="Proteomes" id="UP000594260"/>
    </source>
</evidence>
<dbReference type="Proteomes" id="UP000594260">
    <property type="component" value="Unplaced"/>
</dbReference>
<evidence type="ECO:0000256" key="7">
    <source>
        <dbReference type="SAM" id="Phobius"/>
    </source>
</evidence>
<dbReference type="InterPro" id="IPR036259">
    <property type="entry name" value="MFS_trans_sf"/>
</dbReference>
<dbReference type="SUPFAM" id="SSF103473">
    <property type="entry name" value="MFS general substrate transporter"/>
    <property type="match status" value="1"/>
</dbReference>
<feature type="transmembrane region" description="Helical" evidence="7">
    <location>
        <begin position="301"/>
        <end position="321"/>
    </location>
</feature>